<comment type="caution">
    <text evidence="1">The sequence shown here is derived from an EMBL/GenBank/DDBJ whole genome shotgun (WGS) entry which is preliminary data.</text>
</comment>
<name>A0A0E2M7K7_PORGN</name>
<evidence type="ECO:0000313" key="1">
    <source>
        <dbReference type="EMBL" id="ERJ68475.1"/>
    </source>
</evidence>
<sequence>MMILKRKASRNNALFAVAKIVKNTGNKRDTFKILWKWKYSFDRAVLPFSPLH</sequence>
<gene>
    <name evidence="1" type="ORF">HMPREF1555_00405</name>
</gene>
<proteinExistence type="predicted"/>
<protein>
    <submittedName>
        <fullName evidence="1">Uncharacterized protein</fullName>
    </submittedName>
</protein>
<dbReference type="Proteomes" id="UP000016630">
    <property type="component" value="Unassembled WGS sequence"/>
</dbReference>
<reference evidence="1 2" key="1">
    <citation type="submission" date="2013-06" db="EMBL/GenBank/DDBJ databases">
        <authorList>
            <person name="Weinstock G."/>
            <person name="Sodergren E."/>
            <person name="Lobos E.A."/>
            <person name="Fulton L."/>
            <person name="Fulton R."/>
            <person name="Courtney L."/>
            <person name="Fronick C."/>
            <person name="O'Laughlin M."/>
            <person name="Godfrey J."/>
            <person name="Wilson R.M."/>
            <person name="Miner T."/>
            <person name="Farmer C."/>
            <person name="Delehaunty K."/>
            <person name="Cordes M."/>
            <person name="Minx P."/>
            <person name="Tomlinson C."/>
            <person name="Chen J."/>
            <person name="Wollam A."/>
            <person name="Pepin K.H."/>
            <person name="Bhonagiri V."/>
            <person name="Zhang X."/>
            <person name="Warren W."/>
            <person name="Mitreva M."/>
            <person name="Mardis E.R."/>
            <person name="Wilson R.K."/>
        </authorList>
    </citation>
    <scope>NUCLEOTIDE SEQUENCE [LARGE SCALE GENOMIC DNA]</scope>
    <source>
        <strain evidence="1 2">F0570</strain>
    </source>
</reference>
<dbReference type="HOGENOM" id="CLU_3083105_0_0_10"/>
<dbReference type="AlphaFoldDB" id="A0A0E2M7K7"/>
<dbReference type="EMBL" id="AWUW01000022">
    <property type="protein sequence ID" value="ERJ68475.1"/>
    <property type="molecule type" value="Genomic_DNA"/>
</dbReference>
<accession>A0A0E2M7K7</accession>
<organism evidence="1 2">
    <name type="scientific">Porphyromonas gingivalis F0570</name>
    <dbReference type="NCBI Taxonomy" id="1227271"/>
    <lineage>
        <taxon>Bacteria</taxon>
        <taxon>Pseudomonadati</taxon>
        <taxon>Bacteroidota</taxon>
        <taxon>Bacteroidia</taxon>
        <taxon>Bacteroidales</taxon>
        <taxon>Porphyromonadaceae</taxon>
        <taxon>Porphyromonas</taxon>
    </lineage>
</organism>
<evidence type="ECO:0000313" key="2">
    <source>
        <dbReference type="Proteomes" id="UP000016630"/>
    </source>
</evidence>